<keyword evidence="9" id="KW-0206">Cytoskeleton</keyword>
<evidence type="ECO:0000256" key="7">
    <source>
        <dbReference type="ARBA" id="ARBA00023054"/>
    </source>
</evidence>
<protein>
    <recommendedName>
        <fullName evidence="10">Bacterial transcriptional activator domain-containing protein</fullName>
    </recommendedName>
</protein>
<keyword evidence="8" id="KW-0505">Motor protein</keyword>
<dbReference type="Gene3D" id="1.10.10.10">
    <property type="entry name" value="Winged helix-like DNA-binding domain superfamily/Winged helix DNA-binding domain"/>
    <property type="match status" value="1"/>
</dbReference>
<name>A0A3B0VMN5_9ZZZZ</name>
<dbReference type="PRINTS" id="PR00364">
    <property type="entry name" value="DISEASERSIST"/>
</dbReference>
<dbReference type="GO" id="GO:0007018">
    <property type="term" value="P:microtubule-based movement"/>
    <property type="evidence" value="ECO:0007669"/>
    <property type="project" value="TreeGrafter"/>
</dbReference>
<accession>A0A3B0VMN5</accession>
<keyword evidence="5" id="KW-0677">Repeat</keyword>
<dbReference type="GO" id="GO:0005874">
    <property type="term" value="C:microtubule"/>
    <property type="evidence" value="ECO:0007669"/>
    <property type="project" value="UniProtKB-KW"/>
</dbReference>
<dbReference type="SMART" id="SM01043">
    <property type="entry name" value="BTAD"/>
    <property type="match status" value="1"/>
</dbReference>
<gene>
    <name evidence="11" type="ORF">MNBD_CHLOROFLEXI01-4938</name>
</gene>
<dbReference type="SMART" id="SM00028">
    <property type="entry name" value="TPR"/>
    <property type="match status" value="8"/>
</dbReference>
<dbReference type="InterPro" id="IPR019734">
    <property type="entry name" value="TPR_rpt"/>
</dbReference>
<dbReference type="GO" id="GO:0043531">
    <property type="term" value="F:ADP binding"/>
    <property type="evidence" value="ECO:0007669"/>
    <property type="project" value="InterPro"/>
</dbReference>
<dbReference type="GO" id="GO:0005871">
    <property type="term" value="C:kinesin complex"/>
    <property type="evidence" value="ECO:0007669"/>
    <property type="project" value="InterPro"/>
</dbReference>
<evidence type="ECO:0000256" key="2">
    <source>
        <dbReference type="ARBA" id="ARBA00009622"/>
    </source>
</evidence>
<dbReference type="Gene3D" id="3.40.50.300">
    <property type="entry name" value="P-loop containing nucleotide triphosphate hydrolases"/>
    <property type="match status" value="1"/>
</dbReference>
<evidence type="ECO:0000256" key="6">
    <source>
        <dbReference type="ARBA" id="ARBA00022803"/>
    </source>
</evidence>
<evidence type="ECO:0000259" key="10">
    <source>
        <dbReference type="SMART" id="SM01043"/>
    </source>
</evidence>
<feature type="domain" description="Bacterial transcriptional activator" evidence="10">
    <location>
        <begin position="95"/>
        <end position="235"/>
    </location>
</feature>
<dbReference type="GO" id="GO:0005737">
    <property type="term" value="C:cytoplasm"/>
    <property type="evidence" value="ECO:0007669"/>
    <property type="project" value="TreeGrafter"/>
</dbReference>
<dbReference type="Gene3D" id="1.25.40.10">
    <property type="entry name" value="Tetratricopeptide repeat domain"/>
    <property type="match status" value="3"/>
</dbReference>
<dbReference type="PANTHER" id="PTHR45783">
    <property type="entry name" value="KINESIN LIGHT CHAIN"/>
    <property type="match status" value="1"/>
</dbReference>
<reference evidence="11" key="1">
    <citation type="submission" date="2018-06" db="EMBL/GenBank/DDBJ databases">
        <authorList>
            <person name="Zhirakovskaya E."/>
        </authorList>
    </citation>
    <scope>NUCLEOTIDE SEQUENCE</scope>
</reference>
<dbReference type="InterPro" id="IPR011990">
    <property type="entry name" value="TPR-like_helical_dom_sf"/>
</dbReference>
<dbReference type="InterPro" id="IPR027417">
    <property type="entry name" value="P-loop_NTPase"/>
</dbReference>
<dbReference type="GO" id="GO:0019894">
    <property type="term" value="F:kinesin binding"/>
    <property type="evidence" value="ECO:0007669"/>
    <property type="project" value="TreeGrafter"/>
</dbReference>
<keyword evidence="4" id="KW-0493">Microtubule</keyword>
<comment type="similarity">
    <text evidence="2">Belongs to the kinesin light chain family.</text>
</comment>
<sequence length="1011" mass="114254">MTRTVKLLGSLAITENGRSSLLRKNAKGCALLIYLIVTQKSHSREHIADLLWEARSTSQSLRNLRVLLTRIRPLLPELQISRQELAFHPEPETKIDFVRLVEALTTSESDHLAAALPLYDGALLAGFHIENAPRFNEWLLLERERLQHRVIKAYHRLCNVFADEQAWESGLTMARRWLLLDDLDERAYRKCIKFLAAMGEKTAALQQYETCRQRLWQELDVEPTAETTALAQKIMATQETAVTATFLETPDLSQLPLNELPDPGPLPQNSVVPLRRNGDFTGREEKLRAIASHLRTPTASSPPVIAVTGMGGLGKTQLAVEFCYRYGRYFSGGVYWMSFADANNIAAELSIIGGQRGMGLYREADQLTLADRVDQVKRAWQEPIPRLLIFDNCEKEMLLSKWLPVTGGCRVLLTSQRGIWSPELGVTQLPLPVLHRAESVTLLQKLVPHLNKTVAKAIAKEVDNLPLALHLAGSFLRRYQQISPSRYLAQLQSQSSLQHPSLQGHGTQHSPTAHKLHVARTFEINLAQLDPDDEVDRVARQLLARAACFAPGELIPRTLLLTTVLREHEGIMAELLANDGVNRLVTLGFLAQQGHTHLSMHRLLVTFTQQTVRELDNAQADVEKSLIKALDEQRFGYWQLATLPFSPNHILHIMHAALAHATSQAAQLVTLWGCHLRDVGLFTEAEQFLCQALRIHEQTVGQHHLDTAQSLGLLGNLYLRMGNMQLAQTYCEQSVAIIENLPQNCSPQLAQGLYQLGTIKMAQSWFEQGELYLTKALAIWKQIYGYDPIEMSKQRLNLGVLYMRRGDYKKAHTIFERILATVEEHIDSQHQFMAIVLTYLADICFFLGDEERAFTLMKRALSIHEETAGATHLTTAYSLNDWGWLLVMKGDLAEAQPYLERALEIRQRVIGQYHRATANTLQHLGDLFLKRGEPAMAKSYLDQTLAIRQQILRPEHVEIAFSFLSLGELCLVTAKGQEACAFFEQAWSILEKTVLPTHYAYQQVREYLDLI</sequence>
<evidence type="ECO:0000256" key="3">
    <source>
        <dbReference type="ARBA" id="ARBA00022490"/>
    </source>
</evidence>
<evidence type="ECO:0000313" key="11">
    <source>
        <dbReference type="EMBL" id="VAW33426.1"/>
    </source>
</evidence>
<dbReference type="InterPro" id="IPR036388">
    <property type="entry name" value="WH-like_DNA-bd_sf"/>
</dbReference>
<dbReference type="Pfam" id="PF13374">
    <property type="entry name" value="TPR_10"/>
    <property type="match status" value="2"/>
</dbReference>
<keyword evidence="3" id="KW-0963">Cytoplasm</keyword>
<evidence type="ECO:0000256" key="4">
    <source>
        <dbReference type="ARBA" id="ARBA00022701"/>
    </source>
</evidence>
<dbReference type="InterPro" id="IPR002151">
    <property type="entry name" value="Kinesin_light"/>
</dbReference>
<dbReference type="PROSITE" id="PS50005">
    <property type="entry name" value="TPR"/>
    <property type="match status" value="1"/>
</dbReference>
<proteinExistence type="inferred from homology"/>
<dbReference type="EMBL" id="UOEU01000448">
    <property type="protein sequence ID" value="VAW33426.1"/>
    <property type="molecule type" value="Genomic_DNA"/>
</dbReference>
<dbReference type="SUPFAM" id="SSF52540">
    <property type="entry name" value="P-loop containing nucleoside triphosphate hydrolases"/>
    <property type="match status" value="1"/>
</dbReference>
<comment type="subcellular location">
    <subcellularLocation>
        <location evidence="1">Cytoplasm</location>
        <location evidence="1">Cytoskeleton</location>
    </subcellularLocation>
</comment>
<dbReference type="AlphaFoldDB" id="A0A3B0VMN5"/>
<keyword evidence="7" id="KW-0175">Coiled coil</keyword>
<evidence type="ECO:0000256" key="5">
    <source>
        <dbReference type="ARBA" id="ARBA00022737"/>
    </source>
</evidence>
<dbReference type="InterPro" id="IPR005158">
    <property type="entry name" value="BTAD"/>
</dbReference>
<dbReference type="Pfam" id="PF03704">
    <property type="entry name" value="BTAD"/>
    <property type="match status" value="1"/>
</dbReference>
<keyword evidence="6" id="KW-0802">TPR repeat</keyword>
<organism evidence="11">
    <name type="scientific">hydrothermal vent metagenome</name>
    <dbReference type="NCBI Taxonomy" id="652676"/>
    <lineage>
        <taxon>unclassified sequences</taxon>
        <taxon>metagenomes</taxon>
        <taxon>ecological metagenomes</taxon>
    </lineage>
</organism>
<evidence type="ECO:0000256" key="8">
    <source>
        <dbReference type="ARBA" id="ARBA00023175"/>
    </source>
</evidence>
<evidence type="ECO:0000256" key="9">
    <source>
        <dbReference type="ARBA" id="ARBA00023212"/>
    </source>
</evidence>
<dbReference type="PANTHER" id="PTHR45783:SF3">
    <property type="entry name" value="KINESIN LIGHT CHAIN"/>
    <property type="match status" value="1"/>
</dbReference>
<dbReference type="SUPFAM" id="SSF48452">
    <property type="entry name" value="TPR-like"/>
    <property type="match status" value="3"/>
</dbReference>
<evidence type="ECO:0000256" key="1">
    <source>
        <dbReference type="ARBA" id="ARBA00004245"/>
    </source>
</evidence>
<dbReference type="Pfam" id="PF13424">
    <property type="entry name" value="TPR_12"/>
    <property type="match status" value="2"/>
</dbReference>